<dbReference type="EMBL" id="RRCM01000002">
    <property type="protein sequence ID" value="RRJ14365.1"/>
    <property type="molecule type" value="Genomic_DNA"/>
</dbReference>
<proteinExistence type="predicted"/>
<comment type="caution">
    <text evidence="1">The sequence shown here is derived from an EMBL/GenBank/DDBJ whole genome shotgun (WGS) entry which is preliminary data.</text>
</comment>
<dbReference type="AlphaFoldDB" id="A0A3P3PZT2"/>
<evidence type="ECO:0000313" key="1">
    <source>
        <dbReference type="EMBL" id="RRJ14365.1"/>
    </source>
</evidence>
<sequence>MTDAMKELYDIFKEESKDKWIKEGRREG</sequence>
<gene>
    <name evidence="1" type="ORF">EHW90_10295</name>
</gene>
<dbReference type="Proteomes" id="UP000276982">
    <property type="component" value="Unassembled WGS sequence"/>
</dbReference>
<organism evidence="1 2">
    <name type="scientific">Lachnoanaerobaculum orale</name>
    <dbReference type="NCBI Taxonomy" id="979627"/>
    <lineage>
        <taxon>Bacteria</taxon>
        <taxon>Bacillati</taxon>
        <taxon>Bacillota</taxon>
        <taxon>Clostridia</taxon>
        <taxon>Lachnospirales</taxon>
        <taxon>Lachnospiraceae</taxon>
        <taxon>Lachnoanaerobaculum</taxon>
    </lineage>
</organism>
<name>A0A3P3PZT2_9FIRM</name>
<reference evidence="1 2" key="1">
    <citation type="submission" date="2018-11" db="EMBL/GenBank/DDBJ databases">
        <title>Genome sequencing of Lachnoanaerobaculum orale DSM 24553T.</title>
        <authorList>
            <person name="Kook J.-K."/>
            <person name="Park S.-N."/>
            <person name="Lim Y.K."/>
        </authorList>
    </citation>
    <scope>NUCLEOTIDE SEQUENCE [LARGE SCALE GENOMIC DNA]</scope>
    <source>
        <strain evidence="1 2">DSM 24553</strain>
    </source>
</reference>
<keyword evidence="2" id="KW-1185">Reference proteome</keyword>
<evidence type="ECO:0000313" key="2">
    <source>
        <dbReference type="Proteomes" id="UP000276982"/>
    </source>
</evidence>
<protein>
    <submittedName>
        <fullName evidence="1">Resolvase</fullName>
    </submittedName>
</protein>
<accession>A0A3P3PZT2</accession>
<feature type="non-terminal residue" evidence="1">
    <location>
        <position position="28"/>
    </location>
</feature>